<dbReference type="InterPro" id="IPR017459">
    <property type="entry name" value="Glycosyl_Trfase_fam3_N_dom"/>
</dbReference>
<evidence type="ECO:0000313" key="5">
    <source>
        <dbReference type="Proteomes" id="UP000184226"/>
    </source>
</evidence>
<proteinExistence type="predicted"/>
<evidence type="ECO:0000256" key="2">
    <source>
        <dbReference type="ARBA" id="ARBA00022679"/>
    </source>
</evidence>
<dbReference type="OrthoDB" id="9768896at2"/>
<keyword evidence="2 4" id="KW-0808">Transferase</keyword>
<keyword evidence="5" id="KW-1185">Reference proteome</keyword>
<dbReference type="Gene3D" id="1.20.970.10">
    <property type="entry name" value="Transferase, Pyrimidine Nucleoside Phosphorylase, Chain C"/>
    <property type="match status" value="1"/>
</dbReference>
<dbReference type="SUPFAM" id="SSF47648">
    <property type="entry name" value="Nucleoside phosphorylase/phosphoribosyltransferase N-terminal domain"/>
    <property type="match status" value="1"/>
</dbReference>
<dbReference type="Gene3D" id="3.40.1030.10">
    <property type="entry name" value="Nucleoside phosphorylase/phosphoribosyltransferase catalytic domain"/>
    <property type="match status" value="1"/>
</dbReference>
<dbReference type="AlphaFoldDB" id="A0A1M5VZH6"/>
<keyword evidence="1 4" id="KW-0328">Glycosyltransferase</keyword>
<organism evidence="4 5">
    <name type="scientific">Pollutimonas bauzanensis</name>
    <dbReference type="NCBI Taxonomy" id="658167"/>
    <lineage>
        <taxon>Bacteria</taxon>
        <taxon>Pseudomonadati</taxon>
        <taxon>Pseudomonadota</taxon>
        <taxon>Betaproteobacteria</taxon>
        <taxon>Burkholderiales</taxon>
        <taxon>Alcaligenaceae</taxon>
        <taxon>Pollutimonas</taxon>
    </lineage>
</organism>
<dbReference type="Pfam" id="PF02885">
    <property type="entry name" value="Glycos_trans_3N"/>
    <property type="match status" value="1"/>
</dbReference>
<dbReference type="GO" id="GO:0005829">
    <property type="term" value="C:cytosol"/>
    <property type="evidence" value="ECO:0007669"/>
    <property type="project" value="TreeGrafter"/>
</dbReference>
<evidence type="ECO:0000313" key="4">
    <source>
        <dbReference type="EMBL" id="SHH80682.1"/>
    </source>
</evidence>
<dbReference type="NCBIfam" id="NF006005">
    <property type="entry name" value="PRK08136.1"/>
    <property type="match status" value="1"/>
</dbReference>
<dbReference type="RefSeq" id="WP_073103147.1">
    <property type="nucleotide sequence ID" value="NZ_FQXE01000005.1"/>
</dbReference>
<dbReference type="InterPro" id="IPR005940">
    <property type="entry name" value="Anthranilate_Pribosyl_Tfrase"/>
</dbReference>
<name>A0A1M5VZH6_9BURK</name>
<sequence length="321" mass="33164">MQNPSDPFPCAAYIREIGRGARGARSLSREEAQTLYGAILAGRVSDLELGAVLLAYRVKGESAQELAGMLDAVHATISPLRCPGPTPVLIPSYNGARRRPNLVPLLAMLLARQGVPVLIHGVLADPGRVTTAEILARMGMEPARDAAGIERALAEGRLAFAAIDTLAPALARQLSLRAALGVRNSAHTLAKMLQPFGQPALRLVNYTHAAYRDTLAECFALPGAAGPAGVLLGRGTEGEAVADAALPREALWLHEAGSEVLIPAADKGPRAAPPLPETHDAGATAEWISAVLAGSVQAPAAIAAQVDAIMRITASALPAAG</sequence>
<dbReference type="EMBL" id="FQXE01000005">
    <property type="protein sequence ID" value="SHH80682.1"/>
    <property type="molecule type" value="Genomic_DNA"/>
</dbReference>
<reference evidence="4 5" key="1">
    <citation type="submission" date="2016-11" db="EMBL/GenBank/DDBJ databases">
        <authorList>
            <person name="Jaros S."/>
            <person name="Januszkiewicz K."/>
            <person name="Wedrychowicz H."/>
        </authorList>
    </citation>
    <scope>NUCLEOTIDE SEQUENCE [LARGE SCALE GENOMIC DNA]</scope>
    <source>
        <strain evidence="4 5">CGMCC 1.10190</strain>
    </source>
</reference>
<dbReference type="Proteomes" id="UP000184226">
    <property type="component" value="Unassembled WGS sequence"/>
</dbReference>
<feature type="domain" description="Glycosyl transferase family 3 N-terminal" evidence="3">
    <location>
        <begin position="13"/>
        <end position="73"/>
    </location>
</feature>
<dbReference type="SUPFAM" id="SSF52418">
    <property type="entry name" value="Nucleoside phosphorylase/phosphoribosyltransferase catalytic domain"/>
    <property type="match status" value="1"/>
</dbReference>
<dbReference type="STRING" id="658167.SAMN04488135_10524"/>
<evidence type="ECO:0000259" key="3">
    <source>
        <dbReference type="Pfam" id="PF02885"/>
    </source>
</evidence>
<dbReference type="GO" id="GO:0000162">
    <property type="term" value="P:L-tryptophan biosynthetic process"/>
    <property type="evidence" value="ECO:0007669"/>
    <property type="project" value="InterPro"/>
</dbReference>
<protein>
    <submittedName>
        <fullName evidence="4">Anthranilate phosphoribosyltransferase</fullName>
    </submittedName>
</protein>
<dbReference type="InterPro" id="IPR035902">
    <property type="entry name" value="Nuc_phospho_transferase"/>
</dbReference>
<dbReference type="PANTHER" id="PTHR43285:SF4">
    <property type="entry name" value="TRANSFERASE"/>
    <property type="match status" value="1"/>
</dbReference>
<evidence type="ECO:0000256" key="1">
    <source>
        <dbReference type="ARBA" id="ARBA00022676"/>
    </source>
</evidence>
<accession>A0A1M5VZH6</accession>
<dbReference type="InterPro" id="IPR036320">
    <property type="entry name" value="Glycosyl_Trfase_fam3_N_dom_sf"/>
</dbReference>
<gene>
    <name evidence="4" type="ORF">SAMN04488135_10524</name>
</gene>
<dbReference type="GO" id="GO:0004048">
    <property type="term" value="F:anthranilate phosphoribosyltransferase activity"/>
    <property type="evidence" value="ECO:0007669"/>
    <property type="project" value="InterPro"/>
</dbReference>
<dbReference type="PANTHER" id="PTHR43285">
    <property type="entry name" value="ANTHRANILATE PHOSPHORIBOSYLTRANSFERASE"/>
    <property type="match status" value="1"/>
</dbReference>